<dbReference type="RefSeq" id="WP_243859405.1">
    <property type="nucleotide sequence ID" value="NZ_FOWW01000003.1"/>
</dbReference>
<dbReference type="AlphaFoldDB" id="A0A1I5TZU7"/>
<proteinExistence type="predicted"/>
<reference evidence="2" key="1">
    <citation type="submission" date="2016-10" db="EMBL/GenBank/DDBJ databases">
        <authorList>
            <person name="Varghese N."/>
            <person name="Submissions S."/>
        </authorList>
    </citation>
    <scope>NUCLEOTIDE SEQUENCE [LARGE SCALE GENOMIC DNA]</scope>
    <source>
        <strain evidence="2">CGMCC 4.5579</strain>
    </source>
</reference>
<evidence type="ECO:0000313" key="1">
    <source>
        <dbReference type="EMBL" id="SFP88582.1"/>
    </source>
</evidence>
<sequence length="56" mass="5886">MLLLDGTPDPEHTAHALLAALAAEHLAAVLPELGEARTRAGILRLARAAQELYTGD</sequence>
<keyword evidence="2" id="KW-1185">Reference proteome</keyword>
<name>A0A1I5TZU7_9PSEU</name>
<dbReference type="STRING" id="587909.SAMN05421810_103740"/>
<gene>
    <name evidence="1" type="ORF">SAMN05421810_103740</name>
</gene>
<organism evidence="1 2">
    <name type="scientific">Amycolatopsis arida</name>
    <dbReference type="NCBI Taxonomy" id="587909"/>
    <lineage>
        <taxon>Bacteria</taxon>
        <taxon>Bacillati</taxon>
        <taxon>Actinomycetota</taxon>
        <taxon>Actinomycetes</taxon>
        <taxon>Pseudonocardiales</taxon>
        <taxon>Pseudonocardiaceae</taxon>
        <taxon>Amycolatopsis</taxon>
    </lineage>
</organism>
<accession>A0A1I5TZU7</accession>
<dbReference type="EMBL" id="FOWW01000003">
    <property type="protein sequence ID" value="SFP88582.1"/>
    <property type="molecule type" value="Genomic_DNA"/>
</dbReference>
<protein>
    <submittedName>
        <fullName evidence="1">Uncharacterized protein</fullName>
    </submittedName>
</protein>
<dbReference type="Proteomes" id="UP000198727">
    <property type="component" value="Unassembled WGS sequence"/>
</dbReference>
<evidence type="ECO:0000313" key="2">
    <source>
        <dbReference type="Proteomes" id="UP000198727"/>
    </source>
</evidence>